<dbReference type="EMBL" id="JBHTOQ010000040">
    <property type="protein sequence ID" value="MFD1483198.1"/>
    <property type="molecule type" value="Genomic_DNA"/>
</dbReference>
<dbReference type="RefSeq" id="WP_131573446.1">
    <property type="nucleotide sequence ID" value="NZ_CBCSAJ010000056.1"/>
</dbReference>
<evidence type="ECO:0000313" key="2">
    <source>
        <dbReference type="Proteomes" id="UP001597302"/>
    </source>
</evidence>
<comment type="caution">
    <text evidence="1">The sequence shown here is derived from an EMBL/GenBank/DDBJ whole genome shotgun (WGS) entry which is preliminary data.</text>
</comment>
<organism evidence="1 2">
    <name type="scientific">Paracoccus nototheniae</name>
    <dbReference type="NCBI Taxonomy" id="2489002"/>
    <lineage>
        <taxon>Bacteria</taxon>
        <taxon>Pseudomonadati</taxon>
        <taxon>Pseudomonadota</taxon>
        <taxon>Alphaproteobacteria</taxon>
        <taxon>Rhodobacterales</taxon>
        <taxon>Paracoccaceae</taxon>
        <taxon>Paracoccus</taxon>
    </lineage>
</organism>
<name>A0ABW4E1H0_9RHOB</name>
<proteinExistence type="predicted"/>
<protein>
    <submittedName>
        <fullName evidence="1">Uncharacterized protein</fullName>
    </submittedName>
</protein>
<evidence type="ECO:0000313" key="1">
    <source>
        <dbReference type="EMBL" id="MFD1483198.1"/>
    </source>
</evidence>
<keyword evidence="2" id="KW-1185">Reference proteome</keyword>
<gene>
    <name evidence="1" type="ORF">ACFQ5P_18020</name>
</gene>
<accession>A0ABW4E1H0</accession>
<sequence>MISSFLKVPASFIQMNDRPEDVRVYQEHKAAVSALNEALAGDFTIAMFPSMISKDGNLQPHVAQARSDLRSAAASGNIFDFGVVNNPDILLWKKKAFDNPISVMPWEGRFAVFLMSHPGEIPYTRSVSVYLLETLSNMKLKLSEFVFLSDSKSFLYYQSMIANVPFGKNHLVDVTVWSQKPCLESVDSTLPPAMMGVAFLAASVVNDQS</sequence>
<dbReference type="Proteomes" id="UP001597302">
    <property type="component" value="Unassembled WGS sequence"/>
</dbReference>
<reference evidence="2" key="1">
    <citation type="journal article" date="2019" name="Int. J. Syst. Evol. Microbiol.">
        <title>The Global Catalogue of Microorganisms (GCM) 10K type strain sequencing project: providing services to taxonomists for standard genome sequencing and annotation.</title>
        <authorList>
            <consortium name="The Broad Institute Genomics Platform"/>
            <consortium name="The Broad Institute Genome Sequencing Center for Infectious Disease"/>
            <person name="Wu L."/>
            <person name="Ma J."/>
        </authorList>
    </citation>
    <scope>NUCLEOTIDE SEQUENCE [LARGE SCALE GENOMIC DNA]</scope>
    <source>
        <strain evidence="2">CCM 8875</strain>
    </source>
</reference>